<evidence type="ECO:0000313" key="3">
    <source>
        <dbReference type="Proteomes" id="UP000827092"/>
    </source>
</evidence>
<dbReference type="AlphaFoldDB" id="A0AAV6U9H5"/>
<feature type="region of interest" description="Disordered" evidence="1">
    <location>
        <begin position="1"/>
        <end position="78"/>
    </location>
</feature>
<comment type="caution">
    <text evidence="2">The sequence shown here is derived from an EMBL/GenBank/DDBJ whole genome shotgun (WGS) entry which is preliminary data.</text>
</comment>
<dbReference type="Proteomes" id="UP000827092">
    <property type="component" value="Unassembled WGS sequence"/>
</dbReference>
<feature type="compositionally biased region" description="Basic and acidic residues" evidence="1">
    <location>
        <begin position="68"/>
        <end position="78"/>
    </location>
</feature>
<accession>A0AAV6U9H5</accession>
<proteinExistence type="predicted"/>
<protein>
    <submittedName>
        <fullName evidence="2">Uncharacterized protein</fullName>
    </submittedName>
</protein>
<evidence type="ECO:0000256" key="1">
    <source>
        <dbReference type="SAM" id="MobiDB-lite"/>
    </source>
</evidence>
<keyword evidence="3" id="KW-1185">Reference proteome</keyword>
<organism evidence="2 3">
    <name type="scientific">Oedothorax gibbosus</name>
    <dbReference type="NCBI Taxonomy" id="931172"/>
    <lineage>
        <taxon>Eukaryota</taxon>
        <taxon>Metazoa</taxon>
        <taxon>Ecdysozoa</taxon>
        <taxon>Arthropoda</taxon>
        <taxon>Chelicerata</taxon>
        <taxon>Arachnida</taxon>
        <taxon>Araneae</taxon>
        <taxon>Araneomorphae</taxon>
        <taxon>Entelegynae</taxon>
        <taxon>Araneoidea</taxon>
        <taxon>Linyphiidae</taxon>
        <taxon>Erigoninae</taxon>
        <taxon>Oedothorax</taxon>
    </lineage>
</organism>
<name>A0AAV6U9H5_9ARAC</name>
<evidence type="ECO:0000313" key="2">
    <source>
        <dbReference type="EMBL" id="KAG8180854.1"/>
    </source>
</evidence>
<dbReference type="EMBL" id="JAFNEN010000546">
    <property type="protein sequence ID" value="KAG8180854.1"/>
    <property type="molecule type" value="Genomic_DNA"/>
</dbReference>
<reference evidence="2 3" key="1">
    <citation type="journal article" date="2022" name="Nat. Ecol. Evol.">
        <title>A masculinizing supergene underlies an exaggerated male reproductive morph in a spider.</title>
        <authorList>
            <person name="Hendrickx F."/>
            <person name="De Corte Z."/>
            <person name="Sonet G."/>
            <person name="Van Belleghem S.M."/>
            <person name="Kostlbacher S."/>
            <person name="Vangestel C."/>
        </authorList>
    </citation>
    <scope>NUCLEOTIDE SEQUENCE [LARGE SCALE GENOMIC DNA]</scope>
    <source>
        <strain evidence="2">W744_W776</strain>
    </source>
</reference>
<gene>
    <name evidence="2" type="ORF">JTE90_023006</name>
</gene>
<sequence>MLTSKNTYRRFPVPPFGLPETVLSGMPQYPAQSIRHGTMSDPESGQDSPDDMISTTTHDRRERLHGRGRNEVATESEK</sequence>